<proteinExistence type="predicted"/>
<evidence type="ECO:0000313" key="3">
    <source>
        <dbReference type="EMBL" id="KAI7837620.1"/>
    </source>
</evidence>
<feature type="compositionally biased region" description="Low complexity" evidence="1">
    <location>
        <begin position="460"/>
        <end position="477"/>
    </location>
</feature>
<evidence type="ECO:0000256" key="1">
    <source>
        <dbReference type="SAM" id="MobiDB-lite"/>
    </source>
</evidence>
<dbReference type="AlphaFoldDB" id="A0AAD5H2E1"/>
<dbReference type="Proteomes" id="UP001205105">
    <property type="component" value="Unassembled WGS sequence"/>
</dbReference>
<reference evidence="3" key="1">
    <citation type="submission" date="2020-11" db="EMBL/GenBank/DDBJ databases">
        <title>Chlorella ohadii genome sequencing and assembly.</title>
        <authorList>
            <person name="Murik O."/>
            <person name="Treves H."/>
            <person name="Kedem I."/>
            <person name="Shotland Y."/>
            <person name="Kaplan A."/>
        </authorList>
    </citation>
    <scope>NUCLEOTIDE SEQUENCE</scope>
    <source>
        <strain evidence="3">1</strain>
    </source>
</reference>
<feature type="chain" id="PRO_5042232587" evidence="2">
    <location>
        <begin position="19"/>
        <end position="566"/>
    </location>
</feature>
<dbReference type="EMBL" id="JADXDR010000147">
    <property type="protein sequence ID" value="KAI7837620.1"/>
    <property type="molecule type" value="Genomic_DNA"/>
</dbReference>
<keyword evidence="4" id="KW-1185">Reference proteome</keyword>
<accession>A0AAD5H2E1</accession>
<evidence type="ECO:0000256" key="2">
    <source>
        <dbReference type="SAM" id="SignalP"/>
    </source>
</evidence>
<sequence length="566" mass="60647">MPVLCNCSLLLLLQMVFSRLVDQDKLGIPETAAQDIASLAMTSRALSTMAKGTLWRLLGEKYPEEGTTTAKTLAANRWEARHISSNTRKLKDYTPAKTLARQYAEEVPDEVPAHIFGEVARLRCLGLAATNAKKEFQLTDKDLRGVERVDKSSADVAAIGCVSQYLRTPNAKNTPSQQQLVPFVHLADWAARNAGLPSLRKEVTQSEMRFLSFKIQFREEEDDYGYFGGGYYGKAMQAAAELDDWEEDDCIRLACQSWARRHGGFRAALTHPQAPPEGPLRDALAAVLRQGMASTVAYDAGLDDHQLPFEWDDDWEAGDDDSTADVYGAGTAAFFSDFSHFIQVELSARSGDALDVLQARVRPNLPRLAAYTGRPADSLRAEACLVAFEAPAGADGAGPAGGAADKTGAEAAQQEQGAAEQLEQGAAGEAAGPVPAVQQEQGAAGEAAGGEGMEEDEHAAGAGAPAAPAGAEEVEVEAGPGAHRCMFYVGVSEKEDPTSLLTGQACSQQPNRNVTLSNIRQTVFRWFEGGWKKDFAARQPGMAVRLRLLTADQVPTSVRAAASAET</sequence>
<keyword evidence="2" id="KW-0732">Signal</keyword>
<protein>
    <submittedName>
        <fullName evidence="3">Uncharacterized protein</fullName>
    </submittedName>
</protein>
<evidence type="ECO:0000313" key="4">
    <source>
        <dbReference type="Proteomes" id="UP001205105"/>
    </source>
</evidence>
<feature type="compositionally biased region" description="Low complexity" evidence="1">
    <location>
        <begin position="402"/>
        <end position="446"/>
    </location>
</feature>
<comment type="caution">
    <text evidence="3">The sequence shown here is derived from an EMBL/GenBank/DDBJ whole genome shotgun (WGS) entry which is preliminary data.</text>
</comment>
<gene>
    <name evidence="3" type="ORF">COHA_008546</name>
</gene>
<organism evidence="3 4">
    <name type="scientific">Chlorella ohadii</name>
    <dbReference type="NCBI Taxonomy" id="2649997"/>
    <lineage>
        <taxon>Eukaryota</taxon>
        <taxon>Viridiplantae</taxon>
        <taxon>Chlorophyta</taxon>
        <taxon>core chlorophytes</taxon>
        <taxon>Trebouxiophyceae</taxon>
        <taxon>Chlorellales</taxon>
        <taxon>Chlorellaceae</taxon>
        <taxon>Chlorella clade</taxon>
        <taxon>Chlorella</taxon>
    </lineage>
</organism>
<feature type="region of interest" description="Disordered" evidence="1">
    <location>
        <begin position="394"/>
        <end position="477"/>
    </location>
</feature>
<feature type="signal peptide" evidence="2">
    <location>
        <begin position="1"/>
        <end position="18"/>
    </location>
</feature>
<name>A0AAD5H2E1_9CHLO</name>